<proteinExistence type="predicted"/>
<dbReference type="Proteomes" id="UP001298753">
    <property type="component" value="Unassembled WGS sequence"/>
</dbReference>
<comment type="caution">
    <text evidence="1">The sequence shown here is derived from an EMBL/GenBank/DDBJ whole genome shotgun (WGS) entry which is preliminary data.</text>
</comment>
<evidence type="ECO:0000313" key="1">
    <source>
        <dbReference type="EMBL" id="MCC2177163.1"/>
    </source>
</evidence>
<organism evidence="1 2">
    <name type="scientific">Agathobaculum butyriciproducens</name>
    <dbReference type="NCBI Taxonomy" id="1628085"/>
    <lineage>
        <taxon>Bacteria</taxon>
        <taxon>Bacillati</taxon>
        <taxon>Bacillota</taxon>
        <taxon>Clostridia</taxon>
        <taxon>Eubacteriales</taxon>
        <taxon>Butyricicoccaceae</taxon>
        <taxon>Agathobaculum</taxon>
    </lineage>
</organism>
<gene>
    <name evidence="1" type="ORF">LKD22_08495</name>
</gene>
<name>A0AAW4W1A6_9FIRM</name>
<accession>A0AAW4W1A6</accession>
<dbReference type="EMBL" id="JAJEPX010000024">
    <property type="protein sequence ID" value="MCC2177163.1"/>
    <property type="molecule type" value="Genomic_DNA"/>
</dbReference>
<protein>
    <submittedName>
        <fullName evidence="1">Uncharacterized protein</fullName>
    </submittedName>
</protein>
<sequence length="328" mass="35380">MMMALTTVATMIGSAGAVSYSGVNMTNGISRRTLFSDSPENISGSNKPNGYLAGTTFNANERMDFEFYHHNYTGMTKRFGIVVQNGNSTAVTLTLHNKAIGTSNPGAASELLMTAPVACNFFKSTATTVTIPAKSSQFVLYKDVAKGLLVNGKLSMTSNKGNVYARIVYGNTSTAASTYFTKEYENPVPADSQYFSGQVNYAQKNVTVNANDITSFMLGEWKENKNKNEYDTVLSTKKDSLPKLAANFGIPYQVTINNASGKRLKITPNWSGSTKVANIVLKNAAGTWYTTGNITSGSWYYPLSSNSTTLSIVIPSANYGNLHCEVVS</sequence>
<dbReference type="RefSeq" id="WP_227600819.1">
    <property type="nucleotide sequence ID" value="NZ_JAJEPX010000024.1"/>
</dbReference>
<dbReference type="GeneID" id="98660244"/>
<dbReference type="AlphaFoldDB" id="A0AAW4W1A6"/>
<reference evidence="1 2" key="1">
    <citation type="submission" date="2021-10" db="EMBL/GenBank/DDBJ databases">
        <title>Anaerobic single-cell dispensing facilitates the cultivation of human gut bacteria.</title>
        <authorList>
            <person name="Afrizal A."/>
        </authorList>
    </citation>
    <scope>NUCLEOTIDE SEQUENCE [LARGE SCALE GENOMIC DNA]</scope>
    <source>
        <strain evidence="1 2">CLA-AA-H270</strain>
    </source>
</reference>
<evidence type="ECO:0000313" key="2">
    <source>
        <dbReference type="Proteomes" id="UP001298753"/>
    </source>
</evidence>
<keyword evidence="2" id="KW-1185">Reference proteome</keyword>